<evidence type="ECO:0000313" key="14">
    <source>
        <dbReference type="Proteomes" id="UP000017119"/>
    </source>
</evidence>
<dbReference type="PIRSF" id="PIRSF000847">
    <property type="entry name" value="Phos_ph_gly_syn"/>
    <property type="match status" value="1"/>
</dbReference>
<dbReference type="InterPro" id="IPR050324">
    <property type="entry name" value="CDP-alcohol_PTase-I"/>
</dbReference>
<protein>
    <recommendedName>
        <fullName evidence="15">CDP-diacylglycerol--glycerol-3-phosphate 3-phosphatidyltransferase</fullName>
    </recommendedName>
</protein>
<evidence type="ECO:0000256" key="10">
    <source>
        <dbReference type="ARBA" id="ARBA00023264"/>
    </source>
</evidence>
<keyword evidence="6 12" id="KW-1133">Transmembrane helix</keyword>
<keyword evidence="4 11" id="KW-0808">Transferase</keyword>
<dbReference type="GO" id="GO:0016020">
    <property type="term" value="C:membrane"/>
    <property type="evidence" value="ECO:0007669"/>
    <property type="project" value="UniProtKB-SubCell"/>
</dbReference>
<feature type="transmembrane region" description="Helical" evidence="12">
    <location>
        <begin position="20"/>
        <end position="45"/>
    </location>
</feature>
<evidence type="ECO:0000256" key="1">
    <source>
        <dbReference type="ARBA" id="ARBA00004141"/>
    </source>
</evidence>
<feature type="transmembrane region" description="Helical" evidence="12">
    <location>
        <begin position="119"/>
        <end position="137"/>
    </location>
</feature>
<evidence type="ECO:0000256" key="7">
    <source>
        <dbReference type="ARBA" id="ARBA00023098"/>
    </source>
</evidence>
<evidence type="ECO:0000256" key="9">
    <source>
        <dbReference type="ARBA" id="ARBA00023209"/>
    </source>
</evidence>
<dbReference type="AlphaFoldDB" id="U5NFW1"/>
<evidence type="ECO:0000256" key="12">
    <source>
        <dbReference type="SAM" id="Phobius"/>
    </source>
</evidence>
<evidence type="ECO:0000313" key="13">
    <source>
        <dbReference type="EMBL" id="AGX89059.1"/>
    </source>
</evidence>
<keyword evidence="3" id="KW-0444">Lipid biosynthesis</keyword>
<dbReference type="GO" id="GO:0008444">
    <property type="term" value="F:CDP-diacylglycerol-glycerol-3-phosphate 3-phosphatidyltransferase activity"/>
    <property type="evidence" value="ECO:0007669"/>
    <property type="project" value="InterPro"/>
</dbReference>
<dbReference type="PROSITE" id="PS00379">
    <property type="entry name" value="CDP_ALCOHOL_P_TRANSF"/>
    <property type="match status" value="1"/>
</dbReference>
<evidence type="ECO:0000256" key="3">
    <source>
        <dbReference type="ARBA" id="ARBA00022516"/>
    </source>
</evidence>
<keyword evidence="5 12" id="KW-0812">Transmembrane</keyword>
<comment type="subcellular location">
    <subcellularLocation>
        <location evidence="1">Membrane</location>
        <topology evidence="1">Multi-pass membrane protein</topology>
    </subcellularLocation>
</comment>
<dbReference type="GO" id="GO:0046474">
    <property type="term" value="P:glycerophospholipid biosynthetic process"/>
    <property type="evidence" value="ECO:0007669"/>
    <property type="project" value="TreeGrafter"/>
</dbReference>
<sequence length="167" mass="19843">MVFLLKGWKNQESKGITNFYNPFFTLGFLTLFFSLITDCFDGILARKWHCESNFGKLYDPLADKLIVSSFLILFSTRNIVHWLIPFLSITREIIVEIVRYKLKKVYVILQASNTAKYKTAIQFVVIFIIYLFFSYSNNVWGDILFIPSLLFSFHSLSKYLQIYWKYY</sequence>
<dbReference type="Pfam" id="PF01066">
    <property type="entry name" value="CDP-OH_P_transf"/>
    <property type="match status" value="1"/>
</dbReference>
<evidence type="ECO:0000256" key="2">
    <source>
        <dbReference type="ARBA" id="ARBA00010441"/>
    </source>
</evidence>
<name>U5NFW1_9MOLU</name>
<dbReference type="PATRIC" id="fig|1403316.3.peg.271"/>
<dbReference type="InterPro" id="IPR048254">
    <property type="entry name" value="CDP_ALCOHOL_P_TRANSF_CS"/>
</dbReference>
<keyword evidence="14" id="KW-1185">Reference proteome</keyword>
<reference evidence="13 14" key="1">
    <citation type="journal article" date="2013" name="Genome Announc.">
        <title>Genome Sequence of Mycoplasma parvum (Formerly Eperythrozoon parvum), a Diminutive Hemoplasma of the Pig.</title>
        <authorList>
            <person name="do Nascimento N.C."/>
            <person name="Dos Santos A.P."/>
            <person name="Chu Y."/>
            <person name="Guimaraes A.M."/>
            <person name="Pagliaro A."/>
            <person name="Messick J.B."/>
        </authorList>
    </citation>
    <scope>NUCLEOTIDE SEQUENCE [LARGE SCALE GENOMIC DNA]</scope>
    <source>
        <strain evidence="13 14">Indiana</strain>
    </source>
</reference>
<gene>
    <name evidence="13" type="ORF">PRV_01510</name>
</gene>
<accession>U5NFW1</accession>
<dbReference type="Proteomes" id="UP000017119">
    <property type="component" value="Chromosome"/>
</dbReference>
<evidence type="ECO:0008006" key="15">
    <source>
        <dbReference type="Google" id="ProtNLM"/>
    </source>
</evidence>
<evidence type="ECO:0000256" key="11">
    <source>
        <dbReference type="RuleBase" id="RU003750"/>
    </source>
</evidence>
<keyword evidence="9" id="KW-0594">Phospholipid biosynthesis</keyword>
<dbReference type="STRING" id="1403316.PRV_01510"/>
<dbReference type="KEGG" id="mpv:PRV_01510"/>
<dbReference type="HOGENOM" id="CLU_051314_2_3_14"/>
<dbReference type="Gene3D" id="1.20.120.1760">
    <property type="match status" value="1"/>
</dbReference>
<proteinExistence type="inferred from homology"/>
<comment type="similarity">
    <text evidence="2 11">Belongs to the CDP-alcohol phosphatidyltransferase class-I family.</text>
</comment>
<organism evidence="13 14">
    <name type="scientific">Mycoplasma parvum str. Indiana</name>
    <dbReference type="NCBI Taxonomy" id="1403316"/>
    <lineage>
        <taxon>Bacteria</taxon>
        <taxon>Bacillati</taxon>
        <taxon>Mycoplasmatota</taxon>
        <taxon>Mollicutes</taxon>
        <taxon>Mycoplasmataceae</taxon>
        <taxon>Mycoplasma</taxon>
    </lineage>
</organism>
<keyword evidence="8 12" id="KW-0472">Membrane</keyword>
<evidence type="ECO:0000256" key="5">
    <source>
        <dbReference type="ARBA" id="ARBA00022692"/>
    </source>
</evidence>
<dbReference type="PANTHER" id="PTHR14269:SF62">
    <property type="entry name" value="CDP-DIACYLGLYCEROL--GLYCEROL-3-PHOSPHATE 3-PHOSPHATIDYLTRANSFERASE 1, CHLOROPLASTIC"/>
    <property type="match status" value="1"/>
</dbReference>
<dbReference type="InterPro" id="IPR000462">
    <property type="entry name" value="CDP-OH_P_trans"/>
</dbReference>
<dbReference type="InterPro" id="IPR043130">
    <property type="entry name" value="CDP-OH_PTrfase_TM_dom"/>
</dbReference>
<dbReference type="EMBL" id="CP006771">
    <property type="protein sequence ID" value="AGX89059.1"/>
    <property type="molecule type" value="Genomic_DNA"/>
</dbReference>
<evidence type="ECO:0000256" key="4">
    <source>
        <dbReference type="ARBA" id="ARBA00022679"/>
    </source>
</evidence>
<dbReference type="InterPro" id="IPR004570">
    <property type="entry name" value="Phosphatidylglycerol_P_synth"/>
</dbReference>
<evidence type="ECO:0000256" key="6">
    <source>
        <dbReference type="ARBA" id="ARBA00022989"/>
    </source>
</evidence>
<evidence type="ECO:0000256" key="8">
    <source>
        <dbReference type="ARBA" id="ARBA00023136"/>
    </source>
</evidence>
<keyword evidence="7" id="KW-0443">Lipid metabolism</keyword>
<keyword evidence="10" id="KW-1208">Phospholipid metabolism</keyword>
<dbReference type="PANTHER" id="PTHR14269">
    <property type="entry name" value="CDP-DIACYLGLYCEROL--GLYCEROL-3-PHOSPHATE 3-PHOSPHATIDYLTRANSFERASE-RELATED"/>
    <property type="match status" value="1"/>
</dbReference>